<name>A0ACD4ZTE9_9ACTN</name>
<dbReference type="EMBL" id="CP109109">
    <property type="protein sequence ID" value="WSC01239.1"/>
    <property type="molecule type" value="Genomic_DNA"/>
</dbReference>
<keyword evidence="2" id="KW-1185">Reference proteome</keyword>
<dbReference type="Proteomes" id="UP001348369">
    <property type="component" value="Chromosome"/>
</dbReference>
<sequence>MFGPTQPTVDEQREAFAAGLMQIRETLIVPLFDTADGMKADLRRRGWAPEVVDYLAGQWLAAMLAKVGAA</sequence>
<accession>A0ACD4ZTE9</accession>
<evidence type="ECO:0000313" key="2">
    <source>
        <dbReference type="Proteomes" id="UP001348369"/>
    </source>
</evidence>
<evidence type="ECO:0000313" key="1">
    <source>
        <dbReference type="EMBL" id="WSC01239.1"/>
    </source>
</evidence>
<gene>
    <name evidence="1" type="ORF">OG835_32410</name>
</gene>
<reference evidence="1" key="1">
    <citation type="submission" date="2022-10" db="EMBL/GenBank/DDBJ databases">
        <title>The complete genomes of actinobacterial strains from the NBC collection.</title>
        <authorList>
            <person name="Joergensen T.S."/>
            <person name="Alvarez Arevalo M."/>
            <person name="Sterndorff E.B."/>
            <person name="Faurdal D."/>
            <person name="Vuksanovic O."/>
            <person name="Mourched A.-S."/>
            <person name="Charusanti P."/>
            <person name="Shaw S."/>
            <person name="Blin K."/>
            <person name="Weber T."/>
        </authorList>
    </citation>
    <scope>NUCLEOTIDE SEQUENCE</scope>
    <source>
        <strain evidence="1">NBC 01771</strain>
    </source>
</reference>
<organism evidence="1 2">
    <name type="scientific">Streptomyces scopuliridis</name>
    <dbReference type="NCBI Taxonomy" id="452529"/>
    <lineage>
        <taxon>Bacteria</taxon>
        <taxon>Bacillati</taxon>
        <taxon>Actinomycetota</taxon>
        <taxon>Actinomycetes</taxon>
        <taxon>Kitasatosporales</taxon>
        <taxon>Streptomycetaceae</taxon>
        <taxon>Streptomyces</taxon>
    </lineage>
</organism>
<proteinExistence type="predicted"/>
<protein>
    <submittedName>
        <fullName evidence="1">Uncharacterized protein</fullName>
    </submittedName>
</protein>